<sequence length="57" mass="6121">GTFRSGDGVAVLSGGLGGEENFLKLRNWGKRRIRGTRDNCYCSAGTKDECLLATEIA</sequence>
<keyword evidence="2" id="KW-1185">Reference proteome</keyword>
<comment type="caution">
    <text evidence="1">The sequence shown here is derived from an EMBL/GenBank/DDBJ whole genome shotgun (WGS) entry which is preliminary data.</text>
</comment>
<evidence type="ECO:0000313" key="1">
    <source>
        <dbReference type="EMBL" id="MCI50731.1"/>
    </source>
</evidence>
<evidence type="ECO:0000313" key="2">
    <source>
        <dbReference type="Proteomes" id="UP000265520"/>
    </source>
</evidence>
<dbReference type="Proteomes" id="UP000265520">
    <property type="component" value="Unassembled WGS sequence"/>
</dbReference>
<dbReference type="AlphaFoldDB" id="A0A392SPD1"/>
<proteinExistence type="predicted"/>
<organism evidence="1 2">
    <name type="scientific">Trifolium medium</name>
    <dbReference type="NCBI Taxonomy" id="97028"/>
    <lineage>
        <taxon>Eukaryota</taxon>
        <taxon>Viridiplantae</taxon>
        <taxon>Streptophyta</taxon>
        <taxon>Embryophyta</taxon>
        <taxon>Tracheophyta</taxon>
        <taxon>Spermatophyta</taxon>
        <taxon>Magnoliopsida</taxon>
        <taxon>eudicotyledons</taxon>
        <taxon>Gunneridae</taxon>
        <taxon>Pentapetalae</taxon>
        <taxon>rosids</taxon>
        <taxon>fabids</taxon>
        <taxon>Fabales</taxon>
        <taxon>Fabaceae</taxon>
        <taxon>Papilionoideae</taxon>
        <taxon>50 kb inversion clade</taxon>
        <taxon>NPAAA clade</taxon>
        <taxon>Hologalegina</taxon>
        <taxon>IRL clade</taxon>
        <taxon>Trifolieae</taxon>
        <taxon>Trifolium</taxon>
    </lineage>
</organism>
<feature type="non-terminal residue" evidence="1">
    <location>
        <position position="1"/>
    </location>
</feature>
<accession>A0A392SPD1</accession>
<reference evidence="1 2" key="1">
    <citation type="journal article" date="2018" name="Front. Plant Sci.">
        <title>Red Clover (Trifolium pratense) and Zigzag Clover (T. medium) - A Picture of Genomic Similarities and Differences.</title>
        <authorList>
            <person name="Dluhosova J."/>
            <person name="Istvanek J."/>
            <person name="Nedelnik J."/>
            <person name="Repkova J."/>
        </authorList>
    </citation>
    <scope>NUCLEOTIDE SEQUENCE [LARGE SCALE GENOMIC DNA]</scope>
    <source>
        <strain evidence="2">cv. 10/8</strain>
        <tissue evidence="1">Leaf</tissue>
    </source>
</reference>
<protein>
    <submittedName>
        <fullName evidence="1">Uncharacterized protein</fullName>
    </submittedName>
</protein>
<dbReference type="EMBL" id="LXQA010421099">
    <property type="protein sequence ID" value="MCI50731.1"/>
    <property type="molecule type" value="Genomic_DNA"/>
</dbReference>
<name>A0A392SPD1_9FABA</name>